<evidence type="ECO:0000256" key="7">
    <source>
        <dbReference type="ARBA" id="ARBA00023136"/>
    </source>
</evidence>
<evidence type="ECO:0000313" key="10">
    <source>
        <dbReference type="Proteomes" id="UP001518925"/>
    </source>
</evidence>
<feature type="transmembrane region" description="Helical" evidence="8">
    <location>
        <begin position="138"/>
        <end position="158"/>
    </location>
</feature>
<feature type="transmembrane region" description="Helical" evidence="8">
    <location>
        <begin position="35"/>
        <end position="53"/>
    </location>
</feature>
<dbReference type="RefSeq" id="WP_204205227.1">
    <property type="nucleotide sequence ID" value="NZ_JAFELM010000044.1"/>
</dbReference>
<keyword evidence="5" id="KW-0133">Cell shape</keyword>
<organism evidence="9 10">
    <name type="scientific">Bacillus suaedaesalsae</name>
    <dbReference type="NCBI Taxonomy" id="2810349"/>
    <lineage>
        <taxon>Bacteria</taxon>
        <taxon>Bacillati</taxon>
        <taxon>Bacillota</taxon>
        <taxon>Bacilli</taxon>
        <taxon>Bacillales</taxon>
        <taxon>Bacillaceae</taxon>
        <taxon>Bacillus</taxon>
    </lineage>
</organism>
<name>A0ABS2DMK8_9BACI</name>
<comment type="subcellular location">
    <subcellularLocation>
        <location evidence="1">Cell membrane</location>
        <topology evidence="1">Multi-pass membrane protein</topology>
    </subcellularLocation>
</comment>
<reference evidence="9 10" key="1">
    <citation type="submission" date="2021-02" db="EMBL/GenBank/DDBJ databases">
        <title>Bacillus sp. RD4P76, an endophyte from a halophyte.</title>
        <authorList>
            <person name="Sun J.-Q."/>
        </authorList>
    </citation>
    <scope>NUCLEOTIDE SEQUENCE [LARGE SCALE GENOMIC DNA]</scope>
    <source>
        <strain evidence="9 10">RD4P76</strain>
    </source>
</reference>
<evidence type="ECO:0000256" key="2">
    <source>
        <dbReference type="ARBA" id="ARBA00007776"/>
    </source>
</evidence>
<accession>A0ABS2DMK8</accession>
<feature type="transmembrane region" description="Helical" evidence="8">
    <location>
        <begin position="65"/>
        <end position="93"/>
    </location>
</feature>
<keyword evidence="4 8" id="KW-0812">Transmembrane</keyword>
<keyword evidence="3" id="KW-1003">Cell membrane</keyword>
<feature type="transmembrane region" description="Helical" evidence="8">
    <location>
        <begin position="105"/>
        <end position="126"/>
    </location>
</feature>
<protein>
    <submittedName>
        <fullName evidence="9">Rod shape-determining protein MreD</fullName>
    </submittedName>
</protein>
<dbReference type="InterPro" id="IPR007227">
    <property type="entry name" value="Cell_shape_determining_MreD"/>
</dbReference>
<proteinExistence type="inferred from homology"/>
<dbReference type="EMBL" id="JAFELM010000044">
    <property type="protein sequence ID" value="MBM6619745.1"/>
    <property type="molecule type" value="Genomic_DNA"/>
</dbReference>
<dbReference type="Pfam" id="PF04093">
    <property type="entry name" value="MreD"/>
    <property type="match status" value="1"/>
</dbReference>
<evidence type="ECO:0000256" key="5">
    <source>
        <dbReference type="ARBA" id="ARBA00022960"/>
    </source>
</evidence>
<gene>
    <name evidence="9" type="primary">mreD</name>
    <name evidence="9" type="ORF">JR050_18955</name>
</gene>
<dbReference type="Proteomes" id="UP001518925">
    <property type="component" value="Unassembled WGS sequence"/>
</dbReference>
<dbReference type="NCBIfam" id="TIGR03426">
    <property type="entry name" value="shape_MreD"/>
    <property type="match status" value="1"/>
</dbReference>
<evidence type="ECO:0000256" key="6">
    <source>
        <dbReference type="ARBA" id="ARBA00022989"/>
    </source>
</evidence>
<evidence type="ECO:0000256" key="4">
    <source>
        <dbReference type="ARBA" id="ARBA00022692"/>
    </source>
</evidence>
<keyword evidence="6 8" id="KW-1133">Transmembrane helix</keyword>
<comment type="caution">
    <text evidence="9">The sequence shown here is derived from an EMBL/GenBank/DDBJ whole genome shotgun (WGS) entry which is preliminary data.</text>
</comment>
<evidence type="ECO:0000256" key="8">
    <source>
        <dbReference type="SAM" id="Phobius"/>
    </source>
</evidence>
<keyword evidence="10" id="KW-1185">Reference proteome</keyword>
<sequence>MRKWFLPTLAFLCFILESVFVSVLPSELFGMERILVPRFVLIIVVFVTMFTNVRTGMIYGFVLGILYDLLYTNLIGVYMFAFTFLAYIVAWIIKLFQINTFTVTFISLIMITLLDFYVYGIQYLLANTSMIASEFLSIRLLPTLILNLAFVIVLFVPLKRQFFKIIDTNNDQ</sequence>
<evidence type="ECO:0000313" key="9">
    <source>
        <dbReference type="EMBL" id="MBM6619745.1"/>
    </source>
</evidence>
<evidence type="ECO:0000256" key="3">
    <source>
        <dbReference type="ARBA" id="ARBA00022475"/>
    </source>
</evidence>
<comment type="similarity">
    <text evidence="2">Belongs to the MreD family.</text>
</comment>
<evidence type="ECO:0000256" key="1">
    <source>
        <dbReference type="ARBA" id="ARBA00004651"/>
    </source>
</evidence>
<keyword evidence="7 8" id="KW-0472">Membrane</keyword>